<name>A0AAJ0D683_9PEZI</name>
<comment type="caution">
    <text evidence="1">The sequence shown here is derived from an EMBL/GenBank/DDBJ whole genome shotgun (WGS) entry which is preliminary data.</text>
</comment>
<accession>A0AAJ0D683</accession>
<evidence type="ECO:0000313" key="1">
    <source>
        <dbReference type="EMBL" id="KAK3047161.1"/>
    </source>
</evidence>
<dbReference type="AlphaFoldDB" id="A0AAJ0D683"/>
<gene>
    <name evidence="1" type="ORF">LTR09_011429</name>
</gene>
<evidence type="ECO:0000313" key="2">
    <source>
        <dbReference type="Proteomes" id="UP001271007"/>
    </source>
</evidence>
<proteinExistence type="predicted"/>
<reference evidence="1" key="1">
    <citation type="submission" date="2023-04" db="EMBL/GenBank/DDBJ databases">
        <title>Black Yeasts Isolated from many extreme environments.</title>
        <authorList>
            <person name="Coleine C."/>
            <person name="Stajich J.E."/>
            <person name="Selbmann L."/>
        </authorList>
    </citation>
    <scope>NUCLEOTIDE SEQUENCE</scope>
    <source>
        <strain evidence="1">CCFEE 5312</strain>
    </source>
</reference>
<dbReference type="Proteomes" id="UP001271007">
    <property type="component" value="Unassembled WGS sequence"/>
</dbReference>
<organism evidence="1 2">
    <name type="scientific">Extremus antarcticus</name>
    <dbReference type="NCBI Taxonomy" id="702011"/>
    <lineage>
        <taxon>Eukaryota</taxon>
        <taxon>Fungi</taxon>
        <taxon>Dikarya</taxon>
        <taxon>Ascomycota</taxon>
        <taxon>Pezizomycotina</taxon>
        <taxon>Dothideomycetes</taxon>
        <taxon>Dothideomycetidae</taxon>
        <taxon>Mycosphaerellales</taxon>
        <taxon>Extremaceae</taxon>
        <taxon>Extremus</taxon>
    </lineage>
</organism>
<protein>
    <submittedName>
        <fullName evidence="1">Uncharacterized protein</fullName>
    </submittedName>
</protein>
<keyword evidence="2" id="KW-1185">Reference proteome</keyword>
<sequence>MEVKYIVMLPLPSGSRPYLWPNPSSSDPITQPAEIVILAFEGVHDYVEVVPQEIWFTSREIGYRIEPLLARLPTWVYPFVVKYTELKVAVERISASMLTREPHVNPTAHVRFISWMPEFVPDANLHTANNPLQDLSYAVTSSLWQALKQHGVKIHLCLVQPLVCDFLLELLDEL</sequence>
<dbReference type="EMBL" id="JAWDJX010000067">
    <property type="protein sequence ID" value="KAK3047161.1"/>
    <property type="molecule type" value="Genomic_DNA"/>
</dbReference>